<sequence>MCTCLCPAVTLVTVWLIETGIAVSHSRPCHPQTLGKDERFHRSLKAEALQGPPFADLAKAQAFDRWRHVYNRAASSRCSGRRRAARPLPGFAAPVSAHRVTAIRLACRQPAKGKGARAPHSGKARIEAA</sequence>
<dbReference type="InterPro" id="IPR036397">
    <property type="entry name" value="RNaseH_sf"/>
</dbReference>
<keyword evidence="4" id="KW-1185">Reference proteome</keyword>
<accession>A0A6N7LL74</accession>
<comment type="caution">
    <text evidence="3">The sequence shown here is derived from an EMBL/GenBank/DDBJ whole genome shotgun (WGS) entry which is preliminary data.</text>
</comment>
<dbReference type="Proteomes" id="UP000439983">
    <property type="component" value="Unassembled WGS sequence"/>
</dbReference>
<reference evidence="3 4" key="1">
    <citation type="journal article" date="2013" name="Genome Biol.">
        <title>Comparative genomics of the core and accessory genomes of 48 Sinorhizobium strains comprising five genospecies.</title>
        <authorList>
            <person name="Sugawara M."/>
            <person name="Epstein B."/>
            <person name="Badgley B.D."/>
            <person name="Unno T."/>
            <person name="Xu L."/>
            <person name="Reese J."/>
            <person name="Gyaneshwar P."/>
            <person name="Denny R."/>
            <person name="Mudge J."/>
            <person name="Bharti A.K."/>
            <person name="Farmer A.D."/>
            <person name="May G.D."/>
            <person name="Woodward J.E."/>
            <person name="Medigue C."/>
            <person name="Vallenet D."/>
            <person name="Lajus A."/>
            <person name="Rouy Z."/>
            <person name="Martinez-Vaz B."/>
            <person name="Tiffin P."/>
            <person name="Young N.D."/>
            <person name="Sadowsky M.J."/>
        </authorList>
    </citation>
    <scope>NUCLEOTIDE SEQUENCE [LARGE SCALE GENOMIC DNA]</scope>
    <source>
        <strain evidence="3 4">USDA4894</strain>
    </source>
</reference>
<dbReference type="SUPFAM" id="SSF53098">
    <property type="entry name" value="Ribonuclease H-like"/>
    <property type="match status" value="1"/>
</dbReference>
<evidence type="ECO:0000313" key="3">
    <source>
        <dbReference type="EMBL" id="MQX17494.1"/>
    </source>
</evidence>
<dbReference type="Pfam" id="PF13683">
    <property type="entry name" value="rve_3"/>
    <property type="match status" value="1"/>
</dbReference>
<evidence type="ECO:0000313" key="4">
    <source>
        <dbReference type="Proteomes" id="UP000439983"/>
    </source>
</evidence>
<feature type="domain" description="Integrase catalytic" evidence="2">
    <location>
        <begin position="1"/>
        <end position="95"/>
    </location>
</feature>
<name>A0A6N7LL74_SINTE</name>
<dbReference type="OrthoDB" id="8280338at2"/>
<evidence type="ECO:0000256" key="1">
    <source>
        <dbReference type="SAM" id="MobiDB-lite"/>
    </source>
</evidence>
<dbReference type="GO" id="GO:0003676">
    <property type="term" value="F:nucleic acid binding"/>
    <property type="evidence" value="ECO:0007669"/>
    <property type="project" value="InterPro"/>
</dbReference>
<gene>
    <name evidence="3" type="ORF">GHK62_22940</name>
</gene>
<organism evidence="3 4">
    <name type="scientific">Sinorhizobium terangae</name>
    <dbReference type="NCBI Taxonomy" id="110322"/>
    <lineage>
        <taxon>Bacteria</taxon>
        <taxon>Pseudomonadati</taxon>
        <taxon>Pseudomonadota</taxon>
        <taxon>Alphaproteobacteria</taxon>
        <taxon>Hyphomicrobiales</taxon>
        <taxon>Rhizobiaceae</taxon>
        <taxon>Sinorhizobium/Ensifer group</taxon>
        <taxon>Sinorhizobium</taxon>
    </lineage>
</organism>
<dbReference type="EMBL" id="WITC01000098">
    <property type="protein sequence ID" value="MQX17494.1"/>
    <property type="molecule type" value="Genomic_DNA"/>
</dbReference>
<proteinExistence type="predicted"/>
<feature type="compositionally biased region" description="Basic residues" evidence="1">
    <location>
        <begin position="114"/>
        <end position="123"/>
    </location>
</feature>
<dbReference type="InterPro" id="IPR001584">
    <property type="entry name" value="Integrase_cat-core"/>
</dbReference>
<feature type="region of interest" description="Disordered" evidence="1">
    <location>
        <begin position="109"/>
        <end position="129"/>
    </location>
</feature>
<protein>
    <submittedName>
        <fullName evidence="3">Transposase</fullName>
    </submittedName>
</protein>
<evidence type="ECO:0000259" key="2">
    <source>
        <dbReference type="PROSITE" id="PS50994"/>
    </source>
</evidence>
<dbReference type="InterPro" id="IPR012337">
    <property type="entry name" value="RNaseH-like_sf"/>
</dbReference>
<dbReference type="PROSITE" id="PS50994">
    <property type="entry name" value="INTEGRASE"/>
    <property type="match status" value="1"/>
</dbReference>
<dbReference type="Gene3D" id="3.30.420.10">
    <property type="entry name" value="Ribonuclease H-like superfamily/Ribonuclease H"/>
    <property type="match status" value="1"/>
</dbReference>
<dbReference type="AlphaFoldDB" id="A0A6N7LL74"/>
<dbReference type="GO" id="GO:0015074">
    <property type="term" value="P:DNA integration"/>
    <property type="evidence" value="ECO:0007669"/>
    <property type="project" value="InterPro"/>
</dbReference>